<dbReference type="EMBL" id="AP012319">
    <property type="protein sequence ID" value="BAL90173.1"/>
    <property type="molecule type" value="Genomic_DNA"/>
</dbReference>
<feature type="transmembrane region" description="Helical" evidence="2">
    <location>
        <begin position="79"/>
        <end position="98"/>
    </location>
</feature>
<keyword evidence="2" id="KW-0472">Membrane</keyword>
<feature type="transmembrane region" description="Helical" evidence="2">
    <location>
        <begin position="49"/>
        <end position="67"/>
    </location>
</feature>
<keyword evidence="4" id="KW-1185">Reference proteome</keyword>
<feature type="transmembrane region" description="Helical" evidence="2">
    <location>
        <begin position="174"/>
        <end position="192"/>
    </location>
</feature>
<proteinExistence type="predicted"/>
<dbReference type="KEGG" id="ams:AMIS_49530"/>
<name>I0HAY6_ACTM4</name>
<dbReference type="NCBIfam" id="NF033634">
    <property type="entry name" value="SLATT_1"/>
    <property type="match status" value="1"/>
</dbReference>
<evidence type="ECO:0000256" key="1">
    <source>
        <dbReference type="SAM" id="MobiDB-lite"/>
    </source>
</evidence>
<dbReference type="Proteomes" id="UP000007882">
    <property type="component" value="Chromosome"/>
</dbReference>
<feature type="region of interest" description="Disordered" evidence="1">
    <location>
        <begin position="270"/>
        <end position="291"/>
    </location>
</feature>
<evidence type="ECO:0000256" key="2">
    <source>
        <dbReference type="SAM" id="Phobius"/>
    </source>
</evidence>
<evidence type="ECO:0000313" key="3">
    <source>
        <dbReference type="EMBL" id="BAL90173.1"/>
    </source>
</evidence>
<dbReference type="eggNOG" id="ENOG50332GB">
    <property type="taxonomic scope" value="Bacteria"/>
</dbReference>
<dbReference type="HOGENOM" id="CLU_083875_0_0_11"/>
<keyword evidence="2" id="KW-1133">Transmembrane helix</keyword>
<accession>I0HAY6</accession>
<organism evidence="3 4">
    <name type="scientific">Actinoplanes missouriensis (strain ATCC 14538 / DSM 43046 / CBS 188.64 / JCM 3121 / NBRC 102363 / NCIMB 12654 / NRRL B-3342 / UNCC 431)</name>
    <dbReference type="NCBI Taxonomy" id="512565"/>
    <lineage>
        <taxon>Bacteria</taxon>
        <taxon>Bacillati</taxon>
        <taxon>Actinomycetota</taxon>
        <taxon>Actinomycetes</taxon>
        <taxon>Micromonosporales</taxon>
        <taxon>Micromonosporaceae</taxon>
        <taxon>Actinoplanes</taxon>
    </lineage>
</organism>
<gene>
    <name evidence="3" type="ordered locus">AMIS_49530</name>
</gene>
<keyword evidence="2" id="KW-0812">Transmembrane</keyword>
<protein>
    <recommendedName>
        <fullName evidence="5">DUF4231 domain-containing protein</fullName>
    </recommendedName>
</protein>
<evidence type="ECO:0000313" key="4">
    <source>
        <dbReference type="Proteomes" id="UP000007882"/>
    </source>
</evidence>
<reference evidence="3 4" key="1">
    <citation type="submission" date="2012-02" db="EMBL/GenBank/DDBJ databases">
        <title>Complete genome sequence of Actinoplanes missouriensis 431 (= NBRC 102363).</title>
        <authorList>
            <person name="Ohnishi Y."/>
            <person name="Ishikawa J."/>
            <person name="Sekine M."/>
            <person name="Hosoyama A."/>
            <person name="Harada T."/>
            <person name="Narita H."/>
            <person name="Hata T."/>
            <person name="Konno Y."/>
            <person name="Tutikane K."/>
            <person name="Fujita N."/>
            <person name="Horinouchi S."/>
            <person name="Hayakawa M."/>
        </authorList>
    </citation>
    <scope>NUCLEOTIDE SEQUENCE [LARGE SCALE GENOMIC DNA]</scope>
    <source>
        <strain evidence="4">ATCC 14538 / DSM 43046 / CBS 188.64 / JCM 3121 / NBRC 102363 / NCIMB 12654 / NRRL B-3342 / UNCC 431</strain>
    </source>
</reference>
<sequence>MSIDWPVLAVKGDGLAASNTDQLLVLNHEVRRTEHALAVARQRARWSNISMLLGPLLAVVLYVLLYMPVTVVPVAIRTAIYIPAIPIVACFCGAAFYLKKYRGYPERDNQQKKLYLSEGDLELKLARQRDERKILLANADTPPRVRRVTYKEDAYTDVDHLRAESKRYRSVNNFLQGIIIIGSLAATGASGVSTEVPVLRWVTLALTFAVGISSGFMGYFKYKERSFYLQQTADAIENEWEAVEIGVGRYKDSDEETALADFVEEVHRLKSEQKKRQQNLEQPPDVRSADE</sequence>
<evidence type="ECO:0008006" key="5">
    <source>
        <dbReference type="Google" id="ProtNLM"/>
    </source>
</evidence>
<feature type="transmembrane region" description="Helical" evidence="2">
    <location>
        <begin position="198"/>
        <end position="220"/>
    </location>
</feature>
<dbReference type="AlphaFoldDB" id="I0HAY6"/>